<comment type="caution">
    <text evidence="2">The sequence shown here is derived from an EMBL/GenBank/DDBJ whole genome shotgun (WGS) entry which is preliminary data.</text>
</comment>
<gene>
    <name evidence="2" type="ORF">CJ255_08700</name>
</gene>
<proteinExistence type="predicted"/>
<dbReference type="Proteomes" id="UP000220527">
    <property type="component" value="Unassembled WGS sequence"/>
</dbReference>
<sequence length="205" mass="22183">MSEATQLPTQQQRVGRRLGLEPYYTVTAQDSAQLELTSRPEVNRTMALTTIGIGTTLVILGLSLAISGIASAIAGAGFGVAAIAAVLAGLIGGFGYQRIIGGYAILTTHNRITCDRNAGTITFWQDSKIGRAREQRIFFAQINGLRLRRRPLAVGWPLRRITPIVALELTINDQIWVIDSANDPEALRPAAEGFARMLDRPLQSA</sequence>
<evidence type="ECO:0000313" key="2">
    <source>
        <dbReference type="EMBL" id="PDW03470.1"/>
    </source>
</evidence>
<feature type="transmembrane region" description="Helical" evidence="1">
    <location>
        <begin position="72"/>
        <end position="96"/>
    </location>
</feature>
<protein>
    <submittedName>
        <fullName evidence="2">Uncharacterized protein</fullName>
    </submittedName>
</protein>
<accession>A0A2A6RKV4</accession>
<dbReference type="AlphaFoldDB" id="A0A2A6RKV4"/>
<reference evidence="3" key="1">
    <citation type="submission" date="2017-08" db="EMBL/GenBank/DDBJ databases">
        <authorList>
            <person name="Grouzdev D.S."/>
            <person name="Gaisin V.A."/>
            <person name="Rysina M.S."/>
            <person name="Gorlenko V.M."/>
        </authorList>
    </citation>
    <scope>NUCLEOTIDE SEQUENCE [LARGE SCALE GENOMIC DNA]</scope>
    <source>
        <strain evidence="3">Kir15-3F</strain>
    </source>
</reference>
<dbReference type="EMBL" id="NQWI01000029">
    <property type="protein sequence ID" value="PDW03470.1"/>
    <property type="molecule type" value="Genomic_DNA"/>
</dbReference>
<keyword evidence="3" id="KW-1185">Reference proteome</keyword>
<evidence type="ECO:0000313" key="3">
    <source>
        <dbReference type="Proteomes" id="UP000220527"/>
    </source>
</evidence>
<evidence type="ECO:0000256" key="1">
    <source>
        <dbReference type="SAM" id="Phobius"/>
    </source>
</evidence>
<organism evidence="2 3">
    <name type="scientific">Candidatus Viridilinea mediisalina</name>
    <dbReference type="NCBI Taxonomy" id="2024553"/>
    <lineage>
        <taxon>Bacteria</taxon>
        <taxon>Bacillati</taxon>
        <taxon>Chloroflexota</taxon>
        <taxon>Chloroflexia</taxon>
        <taxon>Chloroflexales</taxon>
        <taxon>Chloroflexineae</taxon>
        <taxon>Oscillochloridaceae</taxon>
        <taxon>Candidatus Viridilinea</taxon>
    </lineage>
</organism>
<keyword evidence="1" id="KW-0472">Membrane</keyword>
<keyword evidence="1" id="KW-1133">Transmembrane helix</keyword>
<feature type="transmembrane region" description="Helical" evidence="1">
    <location>
        <begin position="46"/>
        <end position="66"/>
    </location>
</feature>
<name>A0A2A6RKV4_9CHLR</name>
<dbReference type="RefSeq" id="WP_097643714.1">
    <property type="nucleotide sequence ID" value="NZ_NQWI01000029.1"/>
</dbReference>
<keyword evidence="1" id="KW-0812">Transmembrane</keyword>